<dbReference type="OrthoDB" id="6604018at2759"/>
<keyword evidence="5 6" id="KW-0472">Membrane</keyword>
<sequence>YGTAYRLPDETWGEKIIRKFKANPWVPIGALVTTYALFGAARSLRARDSQRMQYWMRAR</sequence>
<evidence type="ECO:0000259" key="7">
    <source>
        <dbReference type="PROSITE" id="PS51503"/>
    </source>
</evidence>
<keyword evidence="9" id="KW-1185">Reference proteome</keyword>
<feature type="non-terminal residue" evidence="8">
    <location>
        <position position="59"/>
    </location>
</feature>
<evidence type="ECO:0000256" key="4">
    <source>
        <dbReference type="ARBA" id="ARBA00023128"/>
    </source>
</evidence>
<dbReference type="AlphaFoldDB" id="A0A0D7AEJ0"/>
<name>A0A0D7AEJ0_9AGAR</name>
<accession>A0A0D7AEJ0</accession>
<feature type="non-terminal residue" evidence="8">
    <location>
        <position position="1"/>
    </location>
</feature>
<dbReference type="GO" id="GO:0097250">
    <property type="term" value="P:mitochondrial respirasome assembly"/>
    <property type="evidence" value="ECO:0007669"/>
    <property type="project" value="TreeGrafter"/>
</dbReference>
<evidence type="ECO:0000256" key="2">
    <source>
        <dbReference type="ARBA" id="ARBA00022692"/>
    </source>
</evidence>
<protein>
    <recommendedName>
        <fullName evidence="7">HIG1 domain-containing protein</fullName>
    </recommendedName>
</protein>
<dbReference type="Pfam" id="PF04588">
    <property type="entry name" value="HIG_1_N"/>
    <property type="match status" value="1"/>
</dbReference>
<dbReference type="Proteomes" id="UP000054144">
    <property type="component" value="Unassembled WGS sequence"/>
</dbReference>
<dbReference type="PROSITE" id="PS51503">
    <property type="entry name" value="HIG1"/>
    <property type="match status" value="1"/>
</dbReference>
<feature type="transmembrane region" description="Helical" evidence="6">
    <location>
        <begin position="25"/>
        <end position="44"/>
    </location>
</feature>
<reference evidence="8 9" key="1">
    <citation type="journal article" date="2015" name="Fungal Genet. Biol.">
        <title>Evolution of novel wood decay mechanisms in Agaricales revealed by the genome sequences of Fistulina hepatica and Cylindrobasidium torrendii.</title>
        <authorList>
            <person name="Floudas D."/>
            <person name="Held B.W."/>
            <person name="Riley R."/>
            <person name="Nagy L.G."/>
            <person name="Koehler G."/>
            <person name="Ransdell A.S."/>
            <person name="Younus H."/>
            <person name="Chow J."/>
            <person name="Chiniquy J."/>
            <person name="Lipzen A."/>
            <person name="Tritt A."/>
            <person name="Sun H."/>
            <person name="Haridas S."/>
            <person name="LaButti K."/>
            <person name="Ohm R.A."/>
            <person name="Kues U."/>
            <person name="Blanchette R.A."/>
            <person name="Grigoriev I.V."/>
            <person name="Minto R.E."/>
            <person name="Hibbett D.S."/>
        </authorList>
    </citation>
    <scope>NUCLEOTIDE SEQUENCE [LARGE SCALE GENOMIC DNA]</scope>
    <source>
        <strain evidence="8 9">ATCC 64428</strain>
    </source>
</reference>
<evidence type="ECO:0000256" key="6">
    <source>
        <dbReference type="SAM" id="Phobius"/>
    </source>
</evidence>
<dbReference type="Gene3D" id="6.10.140.1320">
    <property type="match status" value="1"/>
</dbReference>
<evidence type="ECO:0000313" key="9">
    <source>
        <dbReference type="Proteomes" id="UP000054144"/>
    </source>
</evidence>
<feature type="domain" description="HIG1" evidence="7">
    <location>
        <begin position="1"/>
        <end position="59"/>
    </location>
</feature>
<organism evidence="8 9">
    <name type="scientific">Fistulina hepatica ATCC 64428</name>
    <dbReference type="NCBI Taxonomy" id="1128425"/>
    <lineage>
        <taxon>Eukaryota</taxon>
        <taxon>Fungi</taxon>
        <taxon>Dikarya</taxon>
        <taxon>Basidiomycota</taxon>
        <taxon>Agaricomycotina</taxon>
        <taxon>Agaricomycetes</taxon>
        <taxon>Agaricomycetidae</taxon>
        <taxon>Agaricales</taxon>
        <taxon>Fistulinaceae</taxon>
        <taxon>Fistulina</taxon>
    </lineage>
</organism>
<dbReference type="EMBL" id="KN881721">
    <property type="protein sequence ID" value="KIY49767.1"/>
    <property type="molecule type" value="Genomic_DNA"/>
</dbReference>
<dbReference type="PANTHER" id="PTHR12297:SF3">
    <property type="entry name" value="HIG1 DOMAIN FAMILY MEMBER 1A"/>
    <property type="match status" value="1"/>
</dbReference>
<proteinExistence type="predicted"/>
<evidence type="ECO:0000256" key="1">
    <source>
        <dbReference type="ARBA" id="ARBA00004325"/>
    </source>
</evidence>
<keyword evidence="4" id="KW-0496">Mitochondrion</keyword>
<gene>
    <name evidence="8" type="ORF">FISHEDRAFT_13117</name>
</gene>
<keyword evidence="2 6" id="KW-0812">Transmembrane</keyword>
<dbReference type="GO" id="GO:0031966">
    <property type="term" value="C:mitochondrial membrane"/>
    <property type="evidence" value="ECO:0007669"/>
    <property type="project" value="UniProtKB-SubCell"/>
</dbReference>
<evidence type="ECO:0000256" key="5">
    <source>
        <dbReference type="ARBA" id="ARBA00023136"/>
    </source>
</evidence>
<evidence type="ECO:0000256" key="3">
    <source>
        <dbReference type="ARBA" id="ARBA00022989"/>
    </source>
</evidence>
<dbReference type="InterPro" id="IPR007667">
    <property type="entry name" value="Hypoxia_induced_domain"/>
</dbReference>
<evidence type="ECO:0000313" key="8">
    <source>
        <dbReference type="EMBL" id="KIY49767.1"/>
    </source>
</evidence>
<dbReference type="PANTHER" id="PTHR12297">
    <property type="entry name" value="HYPOXIA-INDUCBILE GENE 1 HIG1 -RELATED"/>
    <property type="match status" value="1"/>
</dbReference>
<keyword evidence="3 6" id="KW-1133">Transmembrane helix</keyword>
<comment type="subcellular location">
    <subcellularLocation>
        <location evidence="1">Mitochondrion membrane</location>
    </subcellularLocation>
</comment>
<dbReference type="InterPro" id="IPR050355">
    <property type="entry name" value="RCF1"/>
</dbReference>